<dbReference type="Pfam" id="PF07963">
    <property type="entry name" value="N_methyl"/>
    <property type="match status" value="1"/>
</dbReference>
<dbReference type="Proteomes" id="UP000318126">
    <property type="component" value="Unassembled WGS sequence"/>
</dbReference>
<protein>
    <submittedName>
        <fullName evidence="2">Type II secretion system protein</fullName>
    </submittedName>
</protein>
<keyword evidence="1" id="KW-0812">Transmembrane</keyword>
<proteinExistence type="predicted"/>
<keyword evidence="1" id="KW-1133">Transmembrane helix</keyword>
<sequence>MRSSNLFVKPSGFTLIELVVVIIILGILAVVAAPKFINLSRDAKVSTVESFLGDMKSMTTMLHMTAQIDGKLGDQVTIETDYGNYEFWRGYPENKSEATNPNMYFLETFFGLSGAVSETKTNTSRFVSYGDLNVYEDNGHSRIGYGTGTLAADECYADYMHTGSSESFLINTDGC</sequence>
<dbReference type="SUPFAM" id="SSF54523">
    <property type="entry name" value="Pili subunits"/>
    <property type="match status" value="1"/>
</dbReference>
<reference evidence="3" key="1">
    <citation type="submission" date="2019-07" db="EMBL/GenBank/DDBJ databases">
        <title>Shewanella sp. YLB-08 draft genomic sequence.</title>
        <authorList>
            <person name="Yu L."/>
        </authorList>
    </citation>
    <scope>NUCLEOTIDE SEQUENCE [LARGE SCALE GENOMIC DNA]</scope>
    <source>
        <strain evidence="3">JCM 20706</strain>
    </source>
</reference>
<evidence type="ECO:0000256" key="1">
    <source>
        <dbReference type="SAM" id="Phobius"/>
    </source>
</evidence>
<evidence type="ECO:0000313" key="2">
    <source>
        <dbReference type="EMBL" id="TRY14743.1"/>
    </source>
</evidence>
<keyword evidence="3" id="KW-1185">Reference proteome</keyword>
<dbReference type="InterPro" id="IPR045584">
    <property type="entry name" value="Pilin-like"/>
</dbReference>
<dbReference type="RefSeq" id="WP_143564142.1">
    <property type="nucleotide sequence ID" value="NZ_BMPL01000006.1"/>
</dbReference>
<dbReference type="InterPro" id="IPR012902">
    <property type="entry name" value="N_methyl_site"/>
</dbReference>
<gene>
    <name evidence="2" type="ORF">FN961_08590</name>
</gene>
<dbReference type="NCBIfam" id="TIGR02532">
    <property type="entry name" value="IV_pilin_GFxxxE"/>
    <property type="match status" value="1"/>
</dbReference>
<name>A0A553JQM6_SHEHA</name>
<dbReference type="EMBL" id="VKGK01000008">
    <property type="protein sequence ID" value="TRY14743.1"/>
    <property type="molecule type" value="Genomic_DNA"/>
</dbReference>
<evidence type="ECO:0000313" key="3">
    <source>
        <dbReference type="Proteomes" id="UP000318126"/>
    </source>
</evidence>
<accession>A0A553JQM6</accession>
<dbReference type="PROSITE" id="PS00409">
    <property type="entry name" value="PROKAR_NTER_METHYL"/>
    <property type="match status" value="1"/>
</dbReference>
<dbReference type="OrthoDB" id="6399392at2"/>
<comment type="caution">
    <text evidence="2">The sequence shown here is derived from an EMBL/GenBank/DDBJ whole genome shotgun (WGS) entry which is preliminary data.</text>
</comment>
<feature type="transmembrane region" description="Helical" evidence="1">
    <location>
        <begin position="12"/>
        <end position="33"/>
    </location>
</feature>
<keyword evidence="1" id="KW-0472">Membrane</keyword>
<dbReference type="AlphaFoldDB" id="A0A553JQM6"/>
<organism evidence="2 3">
    <name type="scientific">Shewanella hanedai</name>
    <name type="common">Alteromonas hanedai</name>
    <dbReference type="NCBI Taxonomy" id="25"/>
    <lineage>
        <taxon>Bacteria</taxon>
        <taxon>Pseudomonadati</taxon>
        <taxon>Pseudomonadota</taxon>
        <taxon>Gammaproteobacteria</taxon>
        <taxon>Alteromonadales</taxon>
        <taxon>Shewanellaceae</taxon>
        <taxon>Shewanella</taxon>
    </lineage>
</organism>
<dbReference type="Gene3D" id="3.30.700.10">
    <property type="entry name" value="Glycoprotein, Type 4 Pilin"/>
    <property type="match status" value="1"/>
</dbReference>